<gene>
    <name evidence="1" type="ORF">KUV23_17620</name>
</gene>
<dbReference type="Proteomes" id="UP000766609">
    <property type="component" value="Unassembled WGS sequence"/>
</dbReference>
<dbReference type="RefSeq" id="WP_026946893.1">
    <property type="nucleotide sequence ID" value="NZ_JAHVHP010000003.1"/>
</dbReference>
<sequence>MTKEAIIQKTIEILEKLPSEKINEVSDFADFILKKYEEQLIQKGMEKIVSESEAFSFLQEEEDLYEEKDLKEKY</sequence>
<evidence type="ECO:0000313" key="1">
    <source>
        <dbReference type="EMBL" id="MBY5952805.1"/>
    </source>
</evidence>
<organism evidence="1 2">
    <name type="scientific">Algoriphagus marincola</name>
    <dbReference type="NCBI Taxonomy" id="264027"/>
    <lineage>
        <taxon>Bacteria</taxon>
        <taxon>Pseudomonadati</taxon>
        <taxon>Bacteroidota</taxon>
        <taxon>Cytophagia</taxon>
        <taxon>Cytophagales</taxon>
        <taxon>Cyclobacteriaceae</taxon>
        <taxon>Algoriphagus</taxon>
    </lineage>
</organism>
<evidence type="ECO:0008006" key="3">
    <source>
        <dbReference type="Google" id="ProtNLM"/>
    </source>
</evidence>
<dbReference type="EMBL" id="JAHVHP010000003">
    <property type="protein sequence ID" value="MBY5952805.1"/>
    <property type="molecule type" value="Genomic_DNA"/>
</dbReference>
<protein>
    <recommendedName>
        <fullName evidence="3">DUF2281 domain-containing protein</fullName>
    </recommendedName>
</protein>
<evidence type="ECO:0000313" key="2">
    <source>
        <dbReference type="Proteomes" id="UP000766609"/>
    </source>
</evidence>
<name>A0ABS7NC97_9BACT</name>
<comment type="caution">
    <text evidence="1">The sequence shown here is derived from an EMBL/GenBank/DDBJ whole genome shotgun (WGS) entry which is preliminary data.</text>
</comment>
<accession>A0ABS7NC97</accession>
<keyword evidence="2" id="KW-1185">Reference proteome</keyword>
<proteinExistence type="predicted"/>
<reference evidence="1 2" key="1">
    <citation type="submission" date="2021-06" db="EMBL/GenBank/DDBJ databases">
        <title>44 bacteria genomes isolated from Dapeng, Shenzhen.</title>
        <authorList>
            <person name="Zheng W."/>
            <person name="Yu S."/>
            <person name="Huang Y."/>
        </authorList>
    </citation>
    <scope>NUCLEOTIDE SEQUENCE [LARGE SCALE GENOMIC DNA]</scope>
    <source>
        <strain evidence="1 2">DP5N14-6</strain>
    </source>
</reference>